<dbReference type="OrthoDB" id="389326at2"/>
<keyword evidence="1" id="KW-0472">Membrane</keyword>
<evidence type="ECO:0000256" key="1">
    <source>
        <dbReference type="SAM" id="Phobius"/>
    </source>
</evidence>
<gene>
    <name evidence="2" type="ORF">SCORR_v1c03680</name>
</gene>
<keyword evidence="1" id="KW-1133">Transmembrane helix</keyword>
<dbReference type="Proteomes" id="UP000203229">
    <property type="component" value="Chromosome"/>
</dbReference>
<keyword evidence="3" id="KW-1185">Reference proteome</keyword>
<evidence type="ECO:0000313" key="3">
    <source>
        <dbReference type="Proteomes" id="UP000203229"/>
    </source>
</evidence>
<name>A0A222ENS0_9MOLU</name>
<feature type="transmembrane region" description="Helical" evidence="1">
    <location>
        <begin position="210"/>
        <end position="231"/>
    </location>
</feature>
<keyword evidence="1" id="KW-0812">Transmembrane</keyword>
<accession>A0A222ENS0</accession>
<dbReference type="RefSeq" id="WP_094048610.1">
    <property type="nucleotide sequence ID" value="NZ_CP022535.1"/>
</dbReference>
<reference evidence="2 3" key="1">
    <citation type="submission" date="2017-07" db="EMBL/GenBank/DDBJ databases">
        <title>Complete genome sequence of Spiroplasma corruscae EC-1 (DSM 19793).</title>
        <authorList>
            <person name="Tsai Y.-M."/>
            <person name="Lo W.-S."/>
            <person name="Kuo C.-H."/>
        </authorList>
    </citation>
    <scope>NUCLEOTIDE SEQUENCE [LARGE SCALE GENOMIC DNA]</scope>
    <source>
        <strain evidence="2 3">EC-1</strain>
    </source>
</reference>
<evidence type="ECO:0000313" key="2">
    <source>
        <dbReference type="EMBL" id="ASP28142.1"/>
    </source>
</evidence>
<dbReference type="EMBL" id="CP022535">
    <property type="protein sequence ID" value="ASP28142.1"/>
    <property type="molecule type" value="Genomic_DNA"/>
</dbReference>
<dbReference type="KEGG" id="scou:SCORR_v1c03680"/>
<dbReference type="AlphaFoldDB" id="A0A222ENS0"/>
<protein>
    <submittedName>
        <fullName evidence="2">Uncharacterized protein</fullName>
    </submittedName>
</protein>
<sequence length="235" mass="27915">MLGKYNFTKDQYLIFKPFFEEVLVTLDTLLLLIDKDLKISTVYRKSFDDVLNAFNNITYIDDFNDFKDNYKLFYQDILNTLIVENKKRVVDRHIVLKFIEQSAELIRISDLAAKISYENVLSGNEVLNIDDTIAIIWNEIKKHTSHIEYYNKNYPNIFSEESKEKLLRIFNSRNLYDWENSINDILDELESYALKDENLHDIFIEGTSDYWFIVGILNKISILILLILSLLKKRK</sequence>
<proteinExistence type="predicted"/>
<organism evidence="2 3">
    <name type="scientific">Spiroplasma corruscae</name>
    <dbReference type="NCBI Taxonomy" id="216934"/>
    <lineage>
        <taxon>Bacteria</taxon>
        <taxon>Bacillati</taxon>
        <taxon>Mycoplasmatota</taxon>
        <taxon>Mollicutes</taxon>
        <taxon>Entomoplasmatales</taxon>
        <taxon>Spiroplasmataceae</taxon>
        <taxon>Spiroplasma</taxon>
    </lineage>
</organism>